<organism evidence="8 9">
    <name type="scientific">Forsythia ovata</name>
    <dbReference type="NCBI Taxonomy" id="205694"/>
    <lineage>
        <taxon>Eukaryota</taxon>
        <taxon>Viridiplantae</taxon>
        <taxon>Streptophyta</taxon>
        <taxon>Embryophyta</taxon>
        <taxon>Tracheophyta</taxon>
        <taxon>Spermatophyta</taxon>
        <taxon>Magnoliopsida</taxon>
        <taxon>eudicotyledons</taxon>
        <taxon>Gunneridae</taxon>
        <taxon>Pentapetalae</taxon>
        <taxon>asterids</taxon>
        <taxon>lamiids</taxon>
        <taxon>Lamiales</taxon>
        <taxon>Oleaceae</taxon>
        <taxon>Forsythieae</taxon>
        <taxon>Forsythia</taxon>
    </lineage>
</organism>
<dbReference type="PANTHER" id="PTHR11711">
    <property type="entry name" value="ADP RIBOSYLATION FACTOR-RELATED"/>
    <property type="match status" value="1"/>
</dbReference>
<evidence type="ECO:0000313" key="9">
    <source>
        <dbReference type="Proteomes" id="UP001604277"/>
    </source>
</evidence>
<keyword evidence="5" id="KW-0653">Protein transport</keyword>
<evidence type="ECO:0000256" key="5">
    <source>
        <dbReference type="ARBA" id="ARBA00022927"/>
    </source>
</evidence>
<keyword evidence="2" id="KW-0449">Lipoprotein</keyword>
<evidence type="ECO:0000256" key="2">
    <source>
        <dbReference type="ARBA" id="ARBA00022707"/>
    </source>
</evidence>
<name>A0ABD1UV75_9LAMI</name>
<dbReference type="EMBL" id="JBFOLJ010000006">
    <property type="protein sequence ID" value="KAL2528904.1"/>
    <property type="molecule type" value="Genomic_DNA"/>
</dbReference>
<keyword evidence="3 7" id="KW-0547">Nucleotide-binding</keyword>
<dbReference type="GO" id="GO:0005525">
    <property type="term" value="F:GTP binding"/>
    <property type="evidence" value="ECO:0007669"/>
    <property type="project" value="UniProtKB-KW"/>
</dbReference>
<dbReference type="Gene3D" id="3.40.50.300">
    <property type="entry name" value="P-loop containing nucleotide triphosphate hydrolases"/>
    <property type="match status" value="1"/>
</dbReference>
<dbReference type="InterPro" id="IPR024156">
    <property type="entry name" value="Small_GTPase_ARF"/>
</dbReference>
<proteinExistence type="inferred from homology"/>
<gene>
    <name evidence="8" type="ORF">Fot_21505</name>
</gene>
<dbReference type="GO" id="GO:0016192">
    <property type="term" value="P:vesicle-mediated transport"/>
    <property type="evidence" value="ECO:0007669"/>
    <property type="project" value="UniProtKB-KW"/>
</dbReference>
<accession>A0ABD1UV75</accession>
<evidence type="ECO:0000256" key="7">
    <source>
        <dbReference type="PIRSR" id="PIRSR606689-1"/>
    </source>
</evidence>
<dbReference type="InterPro" id="IPR006689">
    <property type="entry name" value="Small_GTPase_ARF/SAR"/>
</dbReference>
<keyword evidence="6 7" id="KW-0342">GTP-binding</keyword>
<keyword evidence="2" id="KW-0519">Myristate</keyword>
<evidence type="ECO:0000313" key="8">
    <source>
        <dbReference type="EMBL" id="KAL2528904.1"/>
    </source>
</evidence>
<dbReference type="Proteomes" id="UP001604277">
    <property type="component" value="Unassembled WGS sequence"/>
</dbReference>
<evidence type="ECO:0000256" key="4">
    <source>
        <dbReference type="ARBA" id="ARBA00022892"/>
    </source>
</evidence>
<comment type="similarity">
    <text evidence="1">Belongs to the small GTPase superfamily. Arf family.</text>
</comment>
<dbReference type="SUPFAM" id="SSF52540">
    <property type="entry name" value="P-loop containing nucleoside triphosphate hydrolases"/>
    <property type="match status" value="1"/>
</dbReference>
<dbReference type="Pfam" id="PF00025">
    <property type="entry name" value="Arf"/>
    <property type="match status" value="1"/>
</dbReference>
<evidence type="ECO:0000256" key="6">
    <source>
        <dbReference type="ARBA" id="ARBA00023134"/>
    </source>
</evidence>
<dbReference type="InterPro" id="IPR027417">
    <property type="entry name" value="P-loop_NTPase"/>
</dbReference>
<evidence type="ECO:0000256" key="1">
    <source>
        <dbReference type="ARBA" id="ARBA00010290"/>
    </source>
</evidence>
<keyword evidence="9" id="KW-1185">Reference proteome</keyword>
<dbReference type="AlphaFoldDB" id="A0ABD1UV75"/>
<sequence>MPFLPAAMSSADELRDAVLLVFANKQDLPNAMNAAEITDKLGLHSLRQRHWVTATTSYSSASLASRSDSFTFLKSDTEEDTRKREKFQQYKCDKVKSESTAFSSTASIEIPSLPENAIGDVDCMNVMENFGYMDLIDSNENWDPSTVFQSENPQEYLKNQEEAVVGSVSVENRRRLKGHNKFKRSKIKMKKMMGSVSYREIVNLSWVGFAGQNGLDLA</sequence>
<keyword evidence="4" id="KW-0931">ER-Golgi transport</keyword>
<reference evidence="9" key="1">
    <citation type="submission" date="2024-07" db="EMBL/GenBank/DDBJ databases">
        <title>Two chromosome-level genome assemblies of Korean endemic species Abeliophyllum distichum and Forsythia ovata (Oleaceae).</title>
        <authorList>
            <person name="Jang H."/>
        </authorList>
    </citation>
    <scope>NUCLEOTIDE SEQUENCE [LARGE SCALE GENOMIC DNA]</scope>
</reference>
<keyword evidence="5" id="KW-0813">Transport</keyword>
<dbReference type="GO" id="GO:0015031">
    <property type="term" value="P:protein transport"/>
    <property type="evidence" value="ECO:0007669"/>
    <property type="project" value="UniProtKB-KW"/>
</dbReference>
<feature type="binding site" evidence="7">
    <location>
        <begin position="24"/>
        <end position="27"/>
    </location>
    <ligand>
        <name>GTP</name>
        <dbReference type="ChEBI" id="CHEBI:37565"/>
    </ligand>
</feature>
<evidence type="ECO:0000256" key="3">
    <source>
        <dbReference type="ARBA" id="ARBA00022741"/>
    </source>
</evidence>
<comment type="caution">
    <text evidence="8">The sequence shown here is derived from an EMBL/GenBank/DDBJ whole genome shotgun (WGS) entry which is preliminary data.</text>
</comment>
<protein>
    <submittedName>
        <fullName evidence="8">B3 domain-containing transcription factor ABI3</fullName>
    </submittedName>
</protein>